<organism evidence="1">
    <name type="scientific">marine metagenome</name>
    <dbReference type="NCBI Taxonomy" id="408172"/>
    <lineage>
        <taxon>unclassified sequences</taxon>
        <taxon>metagenomes</taxon>
        <taxon>ecological metagenomes</taxon>
    </lineage>
</organism>
<dbReference type="AlphaFoldDB" id="A0A382ALQ3"/>
<accession>A0A382ALQ3</accession>
<protein>
    <submittedName>
        <fullName evidence="1">Uncharacterized protein</fullName>
    </submittedName>
</protein>
<sequence length="767" mass="81328">IEWCLLRTIAGGVECTDPADAVTEMMTLRDNSLARFRLLLASLVLALLVVQGAQGQTQGTIDGPAEISLRRADGELSGTVEVGEKLQVEVVITPGTDPVTGYAFYLAYDANVFSLDPAAGEGLEAKPFLDGDLLDVELLNRFDLDEDQVVLSFAEASGTQRQVVTQEGVAATVVLDVNHRPLGDETTLELLAVGRDRKSHYTSSVAAGVEQDFGSPLGSMTLRVTGFQIQPLPDMTVVEGAGDQTIFEDIDLFLDQIGAQVIWSASFIDGLNTTIDANGHVTMRPEGIVGERQVVFTVFDVAEGNEDLDTVSIRVLSPPRIAGFPTTITFAEDSFSGFVPLDDVVTDLDHLDGELTWRATNGTFAKVSIDDERRALFSAEPDSFGTAQIQLVVADETGLSDTVTTQIIVTPVNDPPMVLRRDPVYPRLGAGGEARIPLDELIVDADDSVADLNIELLGEGGLIAALSEDETELVITGSVSGRGVVSIGVRDAEHEAAGRLVAIVLEDDQNVGPQIVPLNPLRFLQGTTGTLDLTNKATDDSPASSLSWTGVGPQELRGSVTGKTLLVPSEPDFAGPSAIVLTVTDPDLHQDTASLPVIVLPNDEPAAPFVHDIPKVGLVSGDAGGGEVDSVMISLDSVVDDPDTPVSQLQWMVTASSGLEARLDSTNRQVVLKAQTGLVTIGSLTLTASDPQDLQHTRSIPVLVSEPGGKPILNTPSSVVLEDTGDMGRIDLDDLVFDDEDFDSELLWSVEPAEGVEAVLDPVNHVL</sequence>
<dbReference type="GO" id="GO:0030246">
    <property type="term" value="F:carbohydrate binding"/>
    <property type="evidence" value="ECO:0007669"/>
    <property type="project" value="InterPro"/>
</dbReference>
<dbReference type="EMBL" id="UINC01025945">
    <property type="protein sequence ID" value="SVB02495.1"/>
    <property type="molecule type" value="Genomic_DNA"/>
</dbReference>
<feature type="non-terminal residue" evidence="1">
    <location>
        <position position="767"/>
    </location>
</feature>
<dbReference type="InterPro" id="IPR008965">
    <property type="entry name" value="CBM2/CBM3_carb-bd_dom_sf"/>
</dbReference>
<dbReference type="SUPFAM" id="SSF49384">
    <property type="entry name" value="Carbohydrate-binding domain"/>
    <property type="match status" value="1"/>
</dbReference>
<dbReference type="Gene3D" id="2.60.40.680">
    <property type="match status" value="1"/>
</dbReference>
<feature type="non-terminal residue" evidence="1">
    <location>
        <position position="1"/>
    </location>
</feature>
<proteinExistence type="predicted"/>
<evidence type="ECO:0000313" key="1">
    <source>
        <dbReference type="EMBL" id="SVB02495.1"/>
    </source>
</evidence>
<name>A0A382ALQ3_9ZZZZ</name>
<reference evidence="1" key="1">
    <citation type="submission" date="2018-05" db="EMBL/GenBank/DDBJ databases">
        <authorList>
            <person name="Lanie J.A."/>
            <person name="Ng W.-L."/>
            <person name="Kazmierczak K.M."/>
            <person name="Andrzejewski T.M."/>
            <person name="Davidsen T.M."/>
            <person name="Wayne K.J."/>
            <person name="Tettelin H."/>
            <person name="Glass J.I."/>
            <person name="Rusch D."/>
            <person name="Podicherti R."/>
            <person name="Tsui H.-C.T."/>
            <person name="Winkler M.E."/>
        </authorList>
    </citation>
    <scope>NUCLEOTIDE SEQUENCE</scope>
</reference>
<gene>
    <name evidence="1" type="ORF">METZ01_LOCUS155349</name>
</gene>